<dbReference type="STRING" id="1867952.MTBPR1_80191"/>
<dbReference type="AlphaFoldDB" id="A0A1C3RLK0"/>
<evidence type="ECO:0008006" key="4">
    <source>
        <dbReference type="Google" id="ProtNLM"/>
    </source>
</evidence>
<keyword evidence="1" id="KW-1133">Transmembrane helix</keyword>
<dbReference type="Proteomes" id="UP000231658">
    <property type="component" value="Unassembled WGS sequence"/>
</dbReference>
<gene>
    <name evidence="2" type="ORF">MTBPR1_80191</name>
</gene>
<evidence type="ECO:0000313" key="2">
    <source>
        <dbReference type="EMBL" id="SCA58137.1"/>
    </source>
</evidence>
<dbReference type="RefSeq" id="WP_069190129.1">
    <property type="nucleotide sequence ID" value="NZ_FLYE01000047.1"/>
</dbReference>
<sequence>MNRLKIIMARCKELLGKIASVRNKSAEDKERDAVEKAEKTYLRKLANTSKYTQERTDNRFFKMLLTLSLSVLVVFALNNRELADKLTVNIPQPLLEVFIDSERQEYTYRTVEEATDSTLRMTKRYVTEYIQDRETFHPDKALMDKKWGGYSRLYWRTDKKHWRKANRILKRKKKVMLKRKMTRSVQPSKPEDMGDGWWHVKATFIDEPKRGTPKEKTVSIFLHGKYIDLKMPSKYENQNEIGWVVDKYSVTLQKGEMEKDGEI</sequence>
<keyword evidence="1" id="KW-0812">Transmembrane</keyword>
<proteinExistence type="predicted"/>
<name>A0A1C3RLK0_9PROT</name>
<protein>
    <recommendedName>
        <fullName evidence="4">Bacterial virulence protein VirB8 domain-containing protein</fullName>
    </recommendedName>
</protein>
<evidence type="ECO:0000313" key="3">
    <source>
        <dbReference type="Proteomes" id="UP000231658"/>
    </source>
</evidence>
<dbReference type="Gene3D" id="3.10.450.230">
    <property type="entry name" value="VirB8 protein"/>
    <property type="match status" value="1"/>
</dbReference>
<feature type="transmembrane region" description="Helical" evidence="1">
    <location>
        <begin position="60"/>
        <end position="77"/>
    </location>
</feature>
<organism evidence="2 3">
    <name type="scientific">Candidatus Terasakiella magnetica</name>
    <dbReference type="NCBI Taxonomy" id="1867952"/>
    <lineage>
        <taxon>Bacteria</taxon>
        <taxon>Pseudomonadati</taxon>
        <taxon>Pseudomonadota</taxon>
        <taxon>Alphaproteobacteria</taxon>
        <taxon>Rhodospirillales</taxon>
        <taxon>Terasakiellaceae</taxon>
        <taxon>Terasakiella</taxon>
    </lineage>
</organism>
<dbReference type="EMBL" id="FLYE01000047">
    <property type="protein sequence ID" value="SCA58137.1"/>
    <property type="molecule type" value="Genomic_DNA"/>
</dbReference>
<evidence type="ECO:0000256" key="1">
    <source>
        <dbReference type="SAM" id="Phobius"/>
    </source>
</evidence>
<reference evidence="2 3" key="1">
    <citation type="submission" date="2016-07" db="EMBL/GenBank/DDBJ databases">
        <authorList>
            <person name="Lefevre C.T."/>
        </authorList>
    </citation>
    <scope>NUCLEOTIDE SEQUENCE [LARGE SCALE GENOMIC DNA]</scope>
    <source>
        <strain evidence="2">PR1</strain>
    </source>
</reference>
<accession>A0A1C3RLK0</accession>
<keyword evidence="1" id="KW-0472">Membrane</keyword>
<keyword evidence="3" id="KW-1185">Reference proteome</keyword>